<name>A0A3N4I8V1_ASCIM</name>
<evidence type="ECO:0000313" key="2">
    <source>
        <dbReference type="EMBL" id="RPA80611.1"/>
    </source>
</evidence>
<accession>A0A3N4I8V1</accession>
<keyword evidence="1" id="KW-0812">Transmembrane</keyword>
<gene>
    <name evidence="2" type="ORF">BJ508DRAFT_126437</name>
</gene>
<keyword evidence="1" id="KW-1133">Transmembrane helix</keyword>
<sequence>MTVSTNTVCSHFQQHPPRSRILLRISLALPWSIVVFLFTLRVLQFVRRLKRVAWFSEASEKLSSQNRCKLLRSGS</sequence>
<keyword evidence="1" id="KW-0472">Membrane</keyword>
<feature type="transmembrane region" description="Helical" evidence="1">
    <location>
        <begin position="21"/>
        <end position="43"/>
    </location>
</feature>
<evidence type="ECO:0000256" key="1">
    <source>
        <dbReference type="SAM" id="Phobius"/>
    </source>
</evidence>
<keyword evidence="3" id="KW-1185">Reference proteome</keyword>
<organism evidence="2 3">
    <name type="scientific">Ascobolus immersus RN42</name>
    <dbReference type="NCBI Taxonomy" id="1160509"/>
    <lineage>
        <taxon>Eukaryota</taxon>
        <taxon>Fungi</taxon>
        <taxon>Dikarya</taxon>
        <taxon>Ascomycota</taxon>
        <taxon>Pezizomycotina</taxon>
        <taxon>Pezizomycetes</taxon>
        <taxon>Pezizales</taxon>
        <taxon>Ascobolaceae</taxon>
        <taxon>Ascobolus</taxon>
    </lineage>
</organism>
<proteinExistence type="predicted"/>
<dbReference type="AlphaFoldDB" id="A0A3N4I8V1"/>
<reference evidence="2 3" key="1">
    <citation type="journal article" date="2018" name="Nat. Ecol. Evol.">
        <title>Pezizomycetes genomes reveal the molecular basis of ectomycorrhizal truffle lifestyle.</title>
        <authorList>
            <person name="Murat C."/>
            <person name="Payen T."/>
            <person name="Noel B."/>
            <person name="Kuo A."/>
            <person name="Morin E."/>
            <person name="Chen J."/>
            <person name="Kohler A."/>
            <person name="Krizsan K."/>
            <person name="Balestrini R."/>
            <person name="Da Silva C."/>
            <person name="Montanini B."/>
            <person name="Hainaut M."/>
            <person name="Levati E."/>
            <person name="Barry K.W."/>
            <person name="Belfiori B."/>
            <person name="Cichocki N."/>
            <person name="Clum A."/>
            <person name="Dockter R.B."/>
            <person name="Fauchery L."/>
            <person name="Guy J."/>
            <person name="Iotti M."/>
            <person name="Le Tacon F."/>
            <person name="Lindquist E.A."/>
            <person name="Lipzen A."/>
            <person name="Malagnac F."/>
            <person name="Mello A."/>
            <person name="Molinier V."/>
            <person name="Miyauchi S."/>
            <person name="Poulain J."/>
            <person name="Riccioni C."/>
            <person name="Rubini A."/>
            <person name="Sitrit Y."/>
            <person name="Splivallo R."/>
            <person name="Traeger S."/>
            <person name="Wang M."/>
            <person name="Zifcakova L."/>
            <person name="Wipf D."/>
            <person name="Zambonelli A."/>
            <person name="Paolocci F."/>
            <person name="Nowrousian M."/>
            <person name="Ottonello S."/>
            <person name="Baldrian P."/>
            <person name="Spatafora J.W."/>
            <person name="Henrissat B."/>
            <person name="Nagy L.G."/>
            <person name="Aury J.M."/>
            <person name="Wincker P."/>
            <person name="Grigoriev I.V."/>
            <person name="Bonfante P."/>
            <person name="Martin F.M."/>
        </authorList>
    </citation>
    <scope>NUCLEOTIDE SEQUENCE [LARGE SCALE GENOMIC DNA]</scope>
    <source>
        <strain evidence="2 3">RN42</strain>
    </source>
</reference>
<dbReference type="EMBL" id="ML119686">
    <property type="protein sequence ID" value="RPA80611.1"/>
    <property type="molecule type" value="Genomic_DNA"/>
</dbReference>
<dbReference type="Proteomes" id="UP000275078">
    <property type="component" value="Unassembled WGS sequence"/>
</dbReference>
<evidence type="ECO:0000313" key="3">
    <source>
        <dbReference type="Proteomes" id="UP000275078"/>
    </source>
</evidence>
<protein>
    <submittedName>
        <fullName evidence="2">Uncharacterized protein</fullName>
    </submittedName>
</protein>